<dbReference type="Proteomes" id="UP001445076">
    <property type="component" value="Unassembled WGS sequence"/>
</dbReference>
<protein>
    <recommendedName>
        <fullName evidence="3">Aminotransferase class I/classII large domain-containing protein</fullName>
    </recommendedName>
</protein>
<comment type="caution">
    <text evidence="4">The sequence shown here is derived from an EMBL/GenBank/DDBJ whole genome shotgun (WGS) entry which is preliminary data.</text>
</comment>
<keyword evidence="5" id="KW-1185">Reference proteome</keyword>
<dbReference type="AlphaFoldDB" id="A0AAW0X5T3"/>
<evidence type="ECO:0000259" key="3">
    <source>
        <dbReference type="Pfam" id="PF00155"/>
    </source>
</evidence>
<evidence type="ECO:0000313" key="4">
    <source>
        <dbReference type="EMBL" id="KAK8739875.1"/>
    </source>
</evidence>
<dbReference type="PANTHER" id="PTHR43795:SF39">
    <property type="entry name" value="AMINOTRANSFERASE CLASS I_CLASSII DOMAIN-CONTAINING PROTEIN"/>
    <property type="match status" value="1"/>
</dbReference>
<dbReference type="CDD" id="cd00609">
    <property type="entry name" value="AAT_like"/>
    <property type="match status" value="1"/>
</dbReference>
<dbReference type="PRINTS" id="PR00753">
    <property type="entry name" value="ACCSYNTHASE"/>
</dbReference>
<dbReference type="GO" id="GO:0030170">
    <property type="term" value="F:pyridoxal phosphate binding"/>
    <property type="evidence" value="ECO:0007669"/>
    <property type="project" value="InterPro"/>
</dbReference>
<sequence>MEEEVLARINMPDALTLTARHQYYSDPSGILELRKAIANFLTRHHKPSKSINPDNLVVMNGITACLDALSHTLCDPNDVVITPTPVYGRIYTDFYDRSAATVVPLVCTQEDDFALHTEELKKLIKNVENKGRCVRACVILNPHNPLGHIYSSSQLRNIMEICAQHEVHVIIDEIYAFSIHDKDQTFNSVLGFESLPDAHRTHVAWGFSKDFSIPGFRLGVIHSLNPWVLSCLRTLSHYHSCPQLTQHAAATIINDIEWCDDFYIPTNQQRLYTAYHKARQRLQAMGVVTKKATAGLFLWANMQAFLQPCTKDREMALFMALVKGGVCILPGQKMHCANPGWFRIMFAVPEETLDKGLSRMEAVLSVWKTTEFTSS</sequence>
<organism evidence="4 5">
    <name type="scientific">Cherax quadricarinatus</name>
    <name type="common">Australian red claw crayfish</name>
    <dbReference type="NCBI Taxonomy" id="27406"/>
    <lineage>
        <taxon>Eukaryota</taxon>
        <taxon>Metazoa</taxon>
        <taxon>Ecdysozoa</taxon>
        <taxon>Arthropoda</taxon>
        <taxon>Crustacea</taxon>
        <taxon>Multicrustacea</taxon>
        <taxon>Malacostraca</taxon>
        <taxon>Eumalacostraca</taxon>
        <taxon>Eucarida</taxon>
        <taxon>Decapoda</taxon>
        <taxon>Pleocyemata</taxon>
        <taxon>Astacidea</taxon>
        <taxon>Parastacoidea</taxon>
        <taxon>Parastacidae</taxon>
        <taxon>Cherax</taxon>
    </lineage>
</organism>
<dbReference type="Gene3D" id="3.90.1150.10">
    <property type="entry name" value="Aspartate Aminotransferase, domain 1"/>
    <property type="match status" value="1"/>
</dbReference>
<dbReference type="InterPro" id="IPR004838">
    <property type="entry name" value="NHTrfase_class1_PyrdxlP-BS"/>
</dbReference>
<dbReference type="EMBL" id="JARKIK010000035">
    <property type="protein sequence ID" value="KAK8739874.1"/>
    <property type="molecule type" value="Genomic_DNA"/>
</dbReference>
<dbReference type="Pfam" id="PF00155">
    <property type="entry name" value="Aminotran_1_2"/>
    <property type="match status" value="1"/>
</dbReference>
<proteinExistence type="inferred from homology"/>
<dbReference type="EMBL" id="JARKIK010000035">
    <property type="protein sequence ID" value="KAK8739875.1"/>
    <property type="molecule type" value="Genomic_DNA"/>
</dbReference>
<dbReference type="InterPro" id="IPR015422">
    <property type="entry name" value="PyrdxlP-dep_Trfase_small"/>
</dbReference>
<dbReference type="SUPFAM" id="SSF53383">
    <property type="entry name" value="PLP-dependent transferases"/>
    <property type="match status" value="1"/>
</dbReference>
<evidence type="ECO:0000256" key="1">
    <source>
        <dbReference type="ARBA" id="ARBA00007441"/>
    </source>
</evidence>
<evidence type="ECO:0000256" key="2">
    <source>
        <dbReference type="ARBA" id="ARBA00022898"/>
    </source>
</evidence>
<feature type="domain" description="Aminotransferase class I/classII large" evidence="3">
    <location>
        <begin position="23"/>
        <end position="359"/>
    </location>
</feature>
<keyword evidence="2" id="KW-0663">Pyridoxal phosphate</keyword>
<dbReference type="PANTHER" id="PTHR43795">
    <property type="entry name" value="BIFUNCTIONAL ASPARTATE AMINOTRANSFERASE AND GLUTAMATE/ASPARTATE-PREPHENATE AMINOTRANSFERASE-RELATED"/>
    <property type="match status" value="1"/>
</dbReference>
<dbReference type="InterPro" id="IPR015421">
    <property type="entry name" value="PyrdxlP-dep_Trfase_major"/>
</dbReference>
<reference evidence="4" key="2">
    <citation type="submission" date="2024-01" db="EMBL/GenBank/DDBJ databases">
        <authorList>
            <person name="He J."/>
            <person name="Wang M."/>
            <person name="Zheng J."/>
            <person name="Liu Z."/>
        </authorList>
    </citation>
    <scope>NUCLEOTIDE SEQUENCE</scope>
    <source>
        <strain evidence="4">ZL_2023a</strain>
        <tissue evidence="4">Muscle</tissue>
    </source>
</reference>
<dbReference type="Gene3D" id="3.40.640.10">
    <property type="entry name" value="Type I PLP-dependent aspartate aminotransferase-like (Major domain)"/>
    <property type="match status" value="1"/>
</dbReference>
<dbReference type="InterPro" id="IPR015424">
    <property type="entry name" value="PyrdxlP-dep_Trfase"/>
</dbReference>
<comment type="similarity">
    <text evidence="1">Belongs to the class-I pyridoxal-phosphate-dependent aminotransferase family.</text>
</comment>
<dbReference type="PROSITE" id="PS00105">
    <property type="entry name" value="AA_TRANSFER_CLASS_1"/>
    <property type="match status" value="1"/>
</dbReference>
<accession>A0AAW0X5T3</accession>
<dbReference type="InterPro" id="IPR050478">
    <property type="entry name" value="Ethylene_sulfur-biosynth"/>
</dbReference>
<gene>
    <name evidence="4" type="ORF">OTU49_003238</name>
</gene>
<dbReference type="GO" id="GO:0006520">
    <property type="term" value="P:amino acid metabolic process"/>
    <property type="evidence" value="ECO:0007669"/>
    <property type="project" value="TreeGrafter"/>
</dbReference>
<name>A0AAW0X5T3_CHEQU</name>
<reference evidence="4 5" key="1">
    <citation type="journal article" date="2024" name="BMC Genomics">
        <title>Genome assembly of redclaw crayfish (Cherax quadricarinatus) provides insights into its immune adaptation and hypoxia tolerance.</title>
        <authorList>
            <person name="Liu Z."/>
            <person name="Zheng J."/>
            <person name="Li H."/>
            <person name="Fang K."/>
            <person name="Wang S."/>
            <person name="He J."/>
            <person name="Zhou D."/>
            <person name="Weng S."/>
            <person name="Chi M."/>
            <person name="Gu Z."/>
            <person name="He J."/>
            <person name="Li F."/>
            <person name="Wang M."/>
        </authorList>
    </citation>
    <scope>NUCLEOTIDE SEQUENCE [LARGE SCALE GENOMIC DNA]</scope>
    <source>
        <strain evidence="4">ZL_2023a</strain>
    </source>
</reference>
<evidence type="ECO:0000313" key="5">
    <source>
        <dbReference type="Proteomes" id="UP001445076"/>
    </source>
</evidence>
<dbReference type="GO" id="GO:0008483">
    <property type="term" value="F:transaminase activity"/>
    <property type="evidence" value="ECO:0007669"/>
    <property type="project" value="TreeGrafter"/>
</dbReference>
<dbReference type="InterPro" id="IPR004839">
    <property type="entry name" value="Aminotransferase_I/II_large"/>
</dbReference>